<dbReference type="InterPro" id="IPR012373">
    <property type="entry name" value="Ferrdict_sens_TM"/>
</dbReference>
<evidence type="ECO:0000313" key="6">
    <source>
        <dbReference type="Proteomes" id="UP000576368"/>
    </source>
</evidence>
<name>A0A7X6BL05_9BACT</name>
<evidence type="ECO:0000256" key="1">
    <source>
        <dbReference type="SAM" id="Phobius"/>
    </source>
</evidence>
<keyword evidence="1" id="KW-0472">Membrane</keyword>
<sequence>MKLQFSEDMWEKISLLWNKEKMGDDDELEYSHEQVKELMKMLFRVRRAAKPVKEQKYDEKRAWLNIESRTREHRRGITSVFKYAAVLIVMVGIVFLWMVYQNKNNLPLATVSMDSISSGTHKAELILANGKRVVLDSDMDVHEVEVLGMKFVNDDENGELRYDGSFVAEDSSKMSYNTLYIPKGGEYSLQLPDGSRVWLNSETTLRFPVRFLKDKREVYLCGEAYFKVAKNALSPFHVRVEGGDITVLGTSFNVSAYKEDVTWQTTLVEGRVQVADAEGQVIMKPTDQYTVDKQTGKGALSTVDTELYTSWVDGKFYFNTYAFEDIVKKLERWYDFTMSYQDDEIRKMRFSGTINKHRPLTEVLQFLEKTTDIHFEISGKNVTVSKVKKG</sequence>
<reference evidence="5 7" key="1">
    <citation type="submission" date="2019-09" db="EMBL/GenBank/DDBJ databases">
        <title>Butyricimonas paravirosa DSM 105722 (=214-4 = JCM 18677 = CCUG 65563).</title>
        <authorList>
            <person name="Le Roy T."/>
            <person name="Cani P.D."/>
        </authorList>
    </citation>
    <scope>NUCLEOTIDE SEQUENCE [LARGE SCALE GENOMIC DNA]</scope>
    <source>
        <strain evidence="5 7">DSM 105722</strain>
    </source>
</reference>
<dbReference type="GeneID" id="86891120"/>
<dbReference type="FunFam" id="2.60.120.1440:FF:000001">
    <property type="entry name" value="Putative anti-sigma factor"/>
    <property type="match status" value="1"/>
</dbReference>
<dbReference type="InterPro" id="IPR006860">
    <property type="entry name" value="FecR"/>
</dbReference>
<dbReference type="AlphaFoldDB" id="A0A7X6BL05"/>
<keyword evidence="7" id="KW-1185">Reference proteome</keyword>
<dbReference type="Pfam" id="PF16344">
    <property type="entry name" value="FecR_C"/>
    <property type="match status" value="1"/>
</dbReference>
<dbReference type="EMBL" id="JAATLI010000020">
    <property type="protein sequence ID" value="NJC20580.1"/>
    <property type="molecule type" value="Genomic_DNA"/>
</dbReference>
<dbReference type="PANTHER" id="PTHR30273">
    <property type="entry name" value="PERIPLASMIC SIGNAL SENSOR AND SIGMA FACTOR ACTIVATOR FECR-RELATED"/>
    <property type="match status" value="1"/>
</dbReference>
<dbReference type="Proteomes" id="UP000576368">
    <property type="component" value="Unassembled WGS sequence"/>
</dbReference>
<dbReference type="Gene3D" id="2.60.120.1440">
    <property type="match status" value="1"/>
</dbReference>
<reference evidence="4 6" key="2">
    <citation type="submission" date="2020-03" db="EMBL/GenBank/DDBJ databases">
        <title>Genomic Encyclopedia of Type Strains, Phase IV (KMG-IV): sequencing the most valuable type-strain genomes for metagenomic binning, comparative biology and taxonomic classification.</title>
        <authorList>
            <person name="Goeker M."/>
        </authorList>
    </citation>
    <scope>NUCLEOTIDE SEQUENCE [LARGE SCALE GENOMIC DNA]</scope>
    <source>
        <strain evidence="4 6">DSM 105722</strain>
    </source>
</reference>
<evidence type="ECO:0000259" key="2">
    <source>
        <dbReference type="Pfam" id="PF04773"/>
    </source>
</evidence>
<evidence type="ECO:0000259" key="3">
    <source>
        <dbReference type="Pfam" id="PF16344"/>
    </source>
</evidence>
<evidence type="ECO:0000313" key="7">
    <source>
        <dbReference type="Proteomes" id="UP001302374"/>
    </source>
</evidence>
<dbReference type="EMBL" id="CP043839">
    <property type="protein sequence ID" value="WOF12116.1"/>
    <property type="molecule type" value="Genomic_DNA"/>
</dbReference>
<evidence type="ECO:0000313" key="5">
    <source>
        <dbReference type="EMBL" id="WOF12116.1"/>
    </source>
</evidence>
<dbReference type="Proteomes" id="UP001302374">
    <property type="component" value="Chromosome"/>
</dbReference>
<dbReference type="Gene3D" id="3.55.50.30">
    <property type="match status" value="1"/>
</dbReference>
<keyword evidence="1" id="KW-0812">Transmembrane</keyword>
<feature type="domain" description="FecR protein" evidence="2">
    <location>
        <begin position="181"/>
        <end position="273"/>
    </location>
</feature>
<keyword evidence="1" id="KW-1133">Transmembrane helix</keyword>
<proteinExistence type="predicted"/>
<feature type="domain" description="Protein FecR C-terminal" evidence="3">
    <location>
        <begin position="315"/>
        <end position="384"/>
    </location>
</feature>
<dbReference type="RefSeq" id="WP_168044582.1">
    <property type="nucleotide sequence ID" value="NZ_BMPA01000019.1"/>
</dbReference>
<dbReference type="PANTHER" id="PTHR30273:SF2">
    <property type="entry name" value="PROTEIN FECR"/>
    <property type="match status" value="1"/>
</dbReference>
<protein>
    <submittedName>
        <fullName evidence="5">FecR family protein</fullName>
    </submittedName>
</protein>
<feature type="transmembrane region" description="Helical" evidence="1">
    <location>
        <begin position="80"/>
        <end position="100"/>
    </location>
</feature>
<dbReference type="Pfam" id="PF04773">
    <property type="entry name" value="FecR"/>
    <property type="match status" value="1"/>
</dbReference>
<dbReference type="InterPro" id="IPR032508">
    <property type="entry name" value="FecR_C"/>
</dbReference>
<accession>A0A7X6BL05</accession>
<gene>
    <name evidence="5" type="ORF">F1644_07455</name>
    <name evidence="4" type="ORF">GGR15_004236</name>
</gene>
<evidence type="ECO:0000313" key="4">
    <source>
        <dbReference type="EMBL" id="NJC20580.1"/>
    </source>
</evidence>
<dbReference type="GO" id="GO:0016989">
    <property type="term" value="F:sigma factor antagonist activity"/>
    <property type="evidence" value="ECO:0007669"/>
    <property type="project" value="TreeGrafter"/>
</dbReference>
<organism evidence="4 6">
    <name type="scientific">Butyricimonas paravirosa</name>
    <dbReference type="NCBI Taxonomy" id="1472417"/>
    <lineage>
        <taxon>Bacteria</taxon>
        <taxon>Pseudomonadati</taxon>
        <taxon>Bacteroidota</taxon>
        <taxon>Bacteroidia</taxon>
        <taxon>Bacteroidales</taxon>
        <taxon>Odoribacteraceae</taxon>
        <taxon>Butyricimonas</taxon>
    </lineage>
</organism>